<evidence type="ECO:0000313" key="2">
    <source>
        <dbReference type="Proteomes" id="UP000034287"/>
    </source>
</evidence>
<keyword evidence="2" id="KW-1185">Reference proteome</keyword>
<evidence type="ECO:0000313" key="1">
    <source>
        <dbReference type="EMBL" id="KKK35641.1"/>
    </source>
</evidence>
<protein>
    <recommendedName>
        <fullName evidence="3">DUF1033 domain-containing protein</fullName>
    </recommendedName>
</protein>
<dbReference type="EMBL" id="LAYZ01000001">
    <property type="protein sequence ID" value="KKK35641.1"/>
    <property type="molecule type" value="Genomic_DNA"/>
</dbReference>
<dbReference type="Proteomes" id="UP000034287">
    <property type="component" value="Unassembled WGS sequence"/>
</dbReference>
<dbReference type="STRING" id="1432562.WN59_02100"/>
<dbReference type="InterPro" id="IPR010434">
    <property type="entry name" value="DUF1033"/>
</dbReference>
<sequence>MFHIVILKADYEGWWLFDDWQQNIVETYTFDAENEMRQEYGKLLDEMKSAYHSFRTGKYDMHAFFNGCELEYCEDCGEDIQIYYTPIMMKDDAVYTF</sequence>
<organism evidence="1 2">
    <name type="scientific">Salinicoccus sediminis</name>
    <dbReference type="NCBI Taxonomy" id="1432562"/>
    <lineage>
        <taxon>Bacteria</taxon>
        <taxon>Bacillati</taxon>
        <taxon>Bacillota</taxon>
        <taxon>Bacilli</taxon>
        <taxon>Bacillales</taxon>
        <taxon>Staphylococcaceae</taxon>
        <taxon>Salinicoccus</taxon>
    </lineage>
</organism>
<dbReference type="OrthoDB" id="2389779at2"/>
<proteinExistence type="predicted"/>
<dbReference type="AlphaFoldDB" id="A0A0M2SPJ9"/>
<reference evidence="1 2" key="1">
    <citation type="submission" date="2015-04" db="EMBL/GenBank/DDBJ databases">
        <title>Taxonomic description and genome sequence of Salinicoccus sediminis sp. nov., a novel hyper halotolerant bacterium isolated from marine sediment.</title>
        <authorList>
            <person name="Mathan Kumar R."/>
            <person name="Kaur G."/>
            <person name="Kumar N."/>
            <person name="Kumar A."/>
            <person name="Singh N.K."/>
            <person name="Kaur N."/>
            <person name="Mayilraj S."/>
        </authorList>
    </citation>
    <scope>NUCLEOTIDE SEQUENCE [LARGE SCALE GENOMIC DNA]</scope>
    <source>
        <strain evidence="1 2">SV-16</strain>
    </source>
</reference>
<evidence type="ECO:0008006" key="3">
    <source>
        <dbReference type="Google" id="ProtNLM"/>
    </source>
</evidence>
<gene>
    <name evidence="1" type="ORF">WN59_02100</name>
</gene>
<accession>A0A0M2SPJ9</accession>
<name>A0A0M2SPJ9_9STAP</name>
<comment type="caution">
    <text evidence="1">The sequence shown here is derived from an EMBL/GenBank/DDBJ whole genome shotgun (WGS) entry which is preliminary data.</text>
</comment>
<dbReference type="RefSeq" id="WP_046511804.1">
    <property type="nucleotide sequence ID" value="NZ_LAYZ01000001.1"/>
</dbReference>
<dbReference type="PATRIC" id="fig|1432562.3.peg.431"/>
<dbReference type="Pfam" id="PF06279">
    <property type="entry name" value="DUF1033"/>
    <property type="match status" value="1"/>
</dbReference>